<accession>A0A9Q0FJJ2</accession>
<dbReference type="SUPFAM" id="SSF50965">
    <property type="entry name" value="Galactose oxidase, central domain"/>
    <property type="match status" value="1"/>
</dbReference>
<dbReference type="InterPro" id="IPR056592">
    <property type="entry name" value="Beta-prop_At3g26010-like"/>
</dbReference>
<evidence type="ECO:0000313" key="3">
    <source>
        <dbReference type="Proteomes" id="UP001141552"/>
    </source>
</evidence>
<dbReference type="Pfam" id="PF00646">
    <property type="entry name" value="F-box"/>
    <property type="match status" value="1"/>
</dbReference>
<dbReference type="Pfam" id="PF24750">
    <property type="entry name" value="b-prop_At3g26010-like"/>
    <property type="match status" value="1"/>
</dbReference>
<name>A0A9Q0FJJ2_9ROSI</name>
<dbReference type="OrthoDB" id="610337at2759"/>
<keyword evidence="3" id="KW-1185">Reference proteome</keyword>
<gene>
    <name evidence="2" type="ORF">Tsubulata_046265</name>
</gene>
<proteinExistence type="predicted"/>
<feature type="domain" description="F-box" evidence="1">
    <location>
        <begin position="47"/>
        <end position="87"/>
    </location>
</feature>
<dbReference type="InterPro" id="IPR055290">
    <property type="entry name" value="At3g26010-like"/>
</dbReference>
<dbReference type="AlphaFoldDB" id="A0A9Q0FJJ2"/>
<dbReference type="InterPro" id="IPR001810">
    <property type="entry name" value="F-box_dom"/>
</dbReference>
<sequence>MHRGTPSFGYRSHNTILPWFAPMVRSREAADRKKILDRCLMMGADDLDEYLLAEILRRLPLKTVHHCKSVCKRWLSLISTPYFINQYVGFHRSVTPISSRYSVAFDLRNIPNSSPYQLDIWKRASSSFKSHDFFFDFYPKQPEHISPSFFDLVGSCNGLVLCRQLFRADFLHEGTKQHYYHVCNPITRDHWILPPPPPLSFSEVSAWDSVAFIDDGGTLAEDDFSIARGFKVVQIDGRCCDGDTFNVSIFSTSSGEWRQLEVLCKDPFWFAYSYSGAVVCCNRMLYWVGGYFLIGYDPYNMSNECSYIKLPSQLVGSPPGWQTIGANQGRIVLCNRYPKEGVPLCIWELKLETGSWCLKHQLDFNSVPLLLAQNCAKYHILAFHPFIDGDILYISEADYRIVCLDLKNRSAQFVAFSLPCCRAFPFFLPWWQTRLSDLKKLDEANSMNPGVAAQDLRDTINVAHSVIPKLQ</sequence>
<reference evidence="2" key="2">
    <citation type="journal article" date="2023" name="Plants (Basel)">
        <title>Annotation of the Turnera subulata (Passifloraceae) Draft Genome Reveals the S-Locus Evolved after the Divergence of Turneroideae from Passifloroideae in a Stepwise Manner.</title>
        <authorList>
            <person name="Henning P.M."/>
            <person name="Roalson E.H."/>
            <person name="Mir W."/>
            <person name="McCubbin A.G."/>
            <person name="Shore J.S."/>
        </authorList>
    </citation>
    <scope>NUCLEOTIDE SEQUENCE</scope>
    <source>
        <strain evidence="2">F60SS</strain>
    </source>
</reference>
<organism evidence="2 3">
    <name type="scientific">Turnera subulata</name>
    <dbReference type="NCBI Taxonomy" id="218843"/>
    <lineage>
        <taxon>Eukaryota</taxon>
        <taxon>Viridiplantae</taxon>
        <taxon>Streptophyta</taxon>
        <taxon>Embryophyta</taxon>
        <taxon>Tracheophyta</taxon>
        <taxon>Spermatophyta</taxon>
        <taxon>Magnoliopsida</taxon>
        <taxon>eudicotyledons</taxon>
        <taxon>Gunneridae</taxon>
        <taxon>Pentapetalae</taxon>
        <taxon>rosids</taxon>
        <taxon>fabids</taxon>
        <taxon>Malpighiales</taxon>
        <taxon>Passifloraceae</taxon>
        <taxon>Turnera</taxon>
    </lineage>
</organism>
<evidence type="ECO:0000313" key="2">
    <source>
        <dbReference type="EMBL" id="KAJ4832617.1"/>
    </source>
</evidence>
<comment type="caution">
    <text evidence="2">The sequence shown here is derived from an EMBL/GenBank/DDBJ whole genome shotgun (WGS) entry which is preliminary data.</text>
</comment>
<dbReference type="PANTHER" id="PTHR35546:SF130">
    <property type="entry name" value="EXPRESSED PROTEIN"/>
    <property type="match status" value="1"/>
</dbReference>
<dbReference type="Gene3D" id="1.20.1280.50">
    <property type="match status" value="1"/>
</dbReference>
<dbReference type="SMART" id="SM00256">
    <property type="entry name" value="FBOX"/>
    <property type="match status" value="1"/>
</dbReference>
<dbReference type="PANTHER" id="PTHR35546">
    <property type="entry name" value="F-BOX PROTEIN INTERACTION DOMAIN PROTEIN-RELATED"/>
    <property type="match status" value="1"/>
</dbReference>
<reference evidence="2" key="1">
    <citation type="submission" date="2022-02" db="EMBL/GenBank/DDBJ databases">
        <authorList>
            <person name="Henning P.M."/>
            <person name="McCubbin A.G."/>
            <person name="Shore J.S."/>
        </authorList>
    </citation>
    <scope>NUCLEOTIDE SEQUENCE</scope>
    <source>
        <strain evidence="2">F60SS</strain>
        <tissue evidence="2">Leaves</tissue>
    </source>
</reference>
<dbReference type="Proteomes" id="UP001141552">
    <property type="component" value="Unassembled WGS sequence"/>
</dbReference>
<dbReference type="SUPFAM" id="SSF81383">
    <property type="entry name" value="F-box domain"/>
    <property type="match status" value="1"/>
</dbReference>
<dbReference type="InterPro" id="IPR036047">
    <property type="entry name" value="F-box-like_dom_sf"/>
</dbReference>
<protein>
    <recommendedName>
        <fullName evidence="1">F-box domain-containing protein</fullName>
    </recommendedName>
</protein>
<dbReference type="EMBL" id="JAKUCV010005113">
    <property type="protein sequence ID" value="KAJ4832617.1"/>
    <property type="molecule type" value="Genomic_DNA"/>
</dbReference>
<evidence type="ECO:0000259" key="1">
    <source>
        <dbReference type="SMART" id="SM00256"/>
    </source>
</evidence>
<dbReference type="InterPro" id="IPR011043">
    <property type="entry name" value="Gal_Oxase/kelch_b-propeller"/>
</dbReference>